<organism evidence="1 2">
    <name type="scientific">Cucumis sativus</name>
    <name type="common">Cucumber</name>
    <dbReference type="NCBI Taxonomy" id="3659"/>
    <lineage>
        <taxon>Eukaryota</taxon>
        <taxon>Viridiplantae</taxon>
        <taxon>Streptophyta</taxon>
        <taxon>Embryophyta</taxon>
        <taxon>Tracheophyta</taxon>
        <taxon>Spermatophyta</taxon>
        <taxon>Magnoliopsida</taxon>
        <taxon>eudicotyledons</taxon>
        <taxon>Gunneridae</taxon>
        <taxon>Pentapetalae</taxon>
        <taxon>rosids</taxon>
        <taxon>fabids</taxon>
        <taxon>Cucurbitales</taxon>
        <taxon>Cucurbitaceae</taxon>
        <taxon>Benincaseae</taxon>
        <taxon>Cucumis</taxon>
    </lineage>
</organism>
<protein>
    <submittedName>
        <fullName evidence="1">Uncharacterized protein</fullName>
    </submittedName>
</protein>
<evidence type="ECO:0000313" key="2">
    <source>
        <dbReference type="Proteomes" id="UP000029981"/>
    </source>
</evidence>
<sequence length="84" mass="9825">MLNIHMTKKKRAYGIKISTYRKWFMPKLSLVQSQFTNQPPACPNSRTNHLHANQRAKLEASPPNLTLFPLLSEYIPSKLCLRWE</sequence>
<reference evidence="1 2" key="3">
    <citation type="journal article" date="2010" name="BMC Genomics">
        <title>Transcriptome sequencing and comparative analysis of cucumber flowers with different sex types.</title>
        <authorList>
            <person name="Guo S."/>
            <person name="Zheng Y."/>
            <person name="Joung J.G."/>
            <person name="Liu S."/>
            <person name="Zhang Z."/>
            <person name="Crasta O.R."/>
            <person name="Sobral B.W."/>
            <person name="Xu Y."/>
            <person name="Huang S."/>
            <person name="Fei Z."/>
        </authorList>
    </citation>
    <scope>NUCLEOTIDE SEQUENCE [LARGE SCALE GENOMIC DNA]</scope>
    <source>
        <strain evidence="2">cv. 9930</strain>
    </source>
</reference>
<dbReference type="EMBL" id="CM002924">
    <property type="protein sequence ID" value="KGN55615.1"/>
    <property type="molecule type" value="Genomic_DNA"/>
</dbReference>
<dbReference type="Proteomes" id="UP000029981">
    <property type="component" value="Chromosome 3"/>
</dbReference>
<reference evidence="1 2" key="2">
    <citation type="journal article" date="2009" name="PLoS ONE">
        <title>An integrated genetic and cytogenetic map of the cucumber genome.</title>
        <authorList>
            <person name="Ren Y."/>
            <person name="Zhang Z."/>
            <person name="Liu J."/>
            <person name="Staub J.E."/>
            <person name="Han Y."/>
            <person name="Cheng Z."/>
            <person name="Li X."/>
            <person name="Lu J."/>
            <person name="Miao H."/>
            <person name="Kang H."/>
            <person name="Xie B."/>
            <person name="Gu X."/>
            <person name="Wang X."/>
            <person name="Du Y."/>
            <person name="Jin W."/>
            <person name="Huang S."/>
        </authorList>
    </citation>
    <scope>NUCLEOTIDE SEQUENCE [LARGE SCALE GENOMIC DNA]</scope>
    <source>
        <strain evidence="2">cv. 9930</strain>
    </source>
</reference>
<name>A0A0A0L0Z0_CUCSA</name>
<accession>A0A0A0L0Z0</accession>
<gene>
    <name evidence="1" type="ORF">Csa_3G002360</name>
</gene>
<reference evidence="1 2" key="4">
    <citation type="journal article" date="2011" name="BMC Genomics">
        <title>RNA-Seq improves annotation of protein-coding genes in the cucumber genome.</title>
        <authorList>
            <person name="Li Z."/>
            <person name="Zhang Z."/>
            <person name="Yan P."/>
            <person name="Huang S."/>
            <person name="Fei Z."/>
            <person name="Lin K."/>
        </authorList>
    </citation>
    <scope>NUCLEOTIDE SEQUENCE [LARGE SCALE GENOMIC DNA]</scope>
    <source>
        <strain evidence="2">cv. 9930</strain>
    </source>
</reference>
<keyword evidence="2" id="KW-1185">Reference proteome</keyword>
<dbReference type="Gramene" id="KGN55615">
    <property type="protein sequence ID" value="KGN55615"/>
    <property type="gene ID" value="Csa_3G002360"/>
</dbReference>
<reference evidence="1 2" key="1">
    <citation type="journal article" date="2009" name="Nat. Genet.">
        <title>The genome of the cucumber, Cucumis sativus L.</title>
        <authorList>
            <person name="Huang S."/>
            <person name="Li R."/>
            <person name="Zhang Z."/>
            <person name="Li L."/>
            <person name="Gu X."/>
            <person name="Fan W."/>
            <person name="Lucas W.J."/>
            <person name="Wang X."/>
            <person name="Xie B."/>
            <person name="Ni P."/>
            <person name="Ren Y."/>
            <person name="Zhu H."/>
            <person name="Li J."/>
            <person name="Lin K."/>
            <person name="Jin W."/>
            <person name="Fei Z."/>
            <person name="Li G."/>
            <person name="Staub J."/>
            <person name="Kilian A."/>
            <person name="van der Vossen E.A."/>
            <person name="Wu Y."/>
            <person name="Guo J."/>
            <person name="He J."/>
            <person name="Jia Z."/>
            <person name="Ren Y."/>
            <person name="Tian G."/>
            <person name="Lu Y."/>
            <person name="Ruan J."/>
            <person name="Qian W."/>
            <person name="Wang M."/>
            <person name="Huang Q."/>
            <person name="Li B."/>
            <person name="Xuan Z."/>
            <person name="Cao J."/>
            <person name="Asan"/>
            <person name="Wu Z."/>
            <person name="Zhang J."/>
            <person name="Cai Q."/>
            <person name="Bai Y."/>
            <person name="Zhao B."/>
            <person name="Han Y."/>
            <person name="Li Y."/>
            <person name="Li X."/>
            <person name="Wang S."/>
            <person name="Shi Q."/>
            <person name="Liu S."/>
            <person name="Cho W.K."/>
            <person name="Kim J.Y."/>
            <person name="Xu Y."/>
            <person name="Heller-Uszynska K."/>
            <person name="Miao H."/>
            <person name="Cheng Z."/>
            <person name="Zhang S."/>
            <person name="Wu J."/>
            <person name="Yang Y."/>
            <person name="Kang H."/>
            <person name="Li M."/>
            <person name="Liang H."/>
            <person name="Ren X."/>
            <person name="Shi Z."/>
            <person name="Wen M."/>
            <person name="Jian M."/>
            <person name="Yang H."/>
            <person name="Zhang G."/>
            <person name="Yang Z."/>
            <person name="Chen R."/>
            <person name="Liu S."/>
            <person name="Li J."/>
            <person name="Ma L."/>
            <person name="Liu H."/>
            <person name="Zhou Y."/>
            <person name="Zhao J."/>
            <person name="Fang X."/>
            <person name="Li G."/>
            <person name="Fang L."/>
            <person name="Li Y."/>
            <person name="Liu D."/>
            <person name="Zheng H."/>
            <person name="Zhang Y."/>
            <person name="Qin N."/>
            <person name="Li Z."/>
            <person name="Yang G."/>
            <person name="Yang S."/>
            <person name="Bolund L."/>
            <person name="Kristiansen K."/>
            <person name="Zheng H."/>
            <person name="Li S."/>
            <person name="Zhang X."/>
            <person name="Yang H."/>
            <person name="Wang J."/>
            <person name="Sun R."/>
            <person name="Zhang B."/>
            <person name="Jiang S."/>
            <person name="Wang J."/>
            <person name="Du Y."/>
            <person name="Li S."/>
        </authorList>
    </citation>
    <scope>NUCLEOTIDE SEQUENCE [LARGE SCALE GENOMIC DNA]</scope>
    <source>
        <strain evidence="2">cv. 9930</strain>
    </source>
</reference>
<dbReference type="AlphaFoldDB" id="A0A0A0L0Z0"/>
<proteinExistence type="predicted"/>
<evidence type="ECO:0000313" key="1">
    <source>
        <dbReference type="EMBL" id="KGN55615.1"/>
    </source>
</evidence>